<feature type="transmembrane region" description="Helical" evidence="6">
    <location>
        <begin position="16"/>
        <end position="35"/>
    </location>
</feature>
<dbReference type="GO" id="GO:0016627">
    <property type="term" value="F:oxidoreductase activity, acting on the CH-CH group of donors"/>
    <property type="evidence" value="ECO:0007669"/>
    <property type="project" value="InterPro"/>
</dbReference>
<feature type="transmembrane region" description="Helical" evidence="6">
    <location>
        <begin position="156"/>
        <end position="174"/>
    </location>
</feature>
<evidence type="ECO:0000256" key="3">
    <source>
        <dbReference type="ARBA" id="ARBA00022692"/>
    </source>
</evidence>
<dbReference type="PANTHER" id="PTHR10556">
    <property type="entry name" value="3-OXO-5-ALPHA-STEROID 4-DEHYDROGENASE"/>
    <property type="match status" value="1"/>
</dbReference>
<protein>
    <recommendedName>
        <fullName evidence="7">3-oxo-5-alpha-steroid 4-dehydrogenase C-terminal domain-containing protein</fullName>
    </recommendedName>
</protein>
<evidence type="ECO:0000313" key="8">
    <source>
        <dbReference type="EMBL" id="KCW65167.1"/>
    </source>
</evidence>
<evidence type="ECO:0000256" key="4">
    <source>
        <dbReference type="ARBA" id="ARBA00022989"/>
    </source>
</evidence>
<comment type="similarity">
    <text evidence="2">Belongs to the steroid 5-alpha reductase family.</text>
</comment>
<dbReference type="FunCoup" id="A0A059BG09">
    <property type="interactions" value="237"/>
</dbReference>
<dbReference type="GO" id="GO:0016020">
    <property type="term" value="C:membrane"/>
    <property type="evidence" value="ECO:0007669"/>
    <property type="project" value="UniProtKB-SubCell"/>
</dbReference>
<dbReference type="EMBL" id="KK198759">
    <property type="protein sequence ID" value="KCW65167.1"/>
    <property type="molecule type" value="Genomic_DNA"/>
</dbReference>
<keyword evidence="5 6" id="KW-0472">Membrane</keyword>
<keyword evidence="3 6" id="KW-0812">Transmembrane</keyword>
<evidence type="ECO:0000256" key="2">
    <source>
        <dbReference type="ARBA" id="ARBA00007742"/>
    </source>
</evidence>
<dbReference type="FunFam" id="1.20.120.1630:FF:000017">
    <property type="entry name" value="3-oxo-5-alpha-steroid 4-dehydrogenase family protein"/>
    <property type="match status" value="1"/>
</dbReference>
<dbReference type="InterPro" id="IPR039357">
    <property type="entry name" value="SRD5A/TECR"/>
</dbReference>
<feature type="domain" description="3-oxo-5-alpha-steroid 4-dehydrogenase C-terminal" evidence="7">
    <location>
        <begin position="152"/>
        <end position="260"/>
    </location>
</feature>
<proteinExistence type="inferred from homology"/>
<dbReference type="Gramene" id="KCW65167">
    <property type="protein sequence ID" value="KCW65167"/>
    <property type="gene ID" value="EUGRSUZ_G02661"/>
</dbReference>
<gene>
    <name evidence="8" type="ORF">EUGRSUZ_G02661</name>
</gene>
<feature type="transmembrane region" description="Helical" evidence="6">
    <location>
        <begin position="208"/>
        <end position="231"/>
    </location>
</feature>
<dbReference type="AlphaFoldDB" id="A0A059BG09"/>
<dbReference type="GO" id="GO:0016491">
    <property type="term" value="F:oxidoreductase activity"/>
    <property type="evidence" value="ECO:0000318"/>
    <property type="project" value="GO_Central"/>
</dbReference>
<dbReference type="PROSITE" id="PS50244">
    <property type="entry name" value="S5A_REDUCTASE"/>
    <property type="match status" value="1"/>
</dbReference>
<accession>A0A059BG09</accession>
<name>A0A059BG09_EUCGR</name>
<dbReference type="Pfam" id="PF02544">
    <property type="entry name" value="Steroid_dh"/>
    <property type="match status" value="1"/>
</dbReference>
<dbReference type="InterPro" id="IPR001104">
    <property type="entry name" value="3-oxo-5_a-steroid_4-DH_C"/>
</dbReference>
<dbReference type="KEGG" id="egr:104454071"/>
<keyword evidence="4 6" id="KW-1133">Transmembrane helix</keyword>
<dbReference type="OrthoDB" id="5788137at2759"/>
<comment type="subcellular location">
    <subcellularLocation>
        <location evidence="1">Membrane</location>
        <topology evidence="1">Multi-pass membrane protein</topology>
    </subcellularLocation>
</comment>
<evidence type="ECO:0000259" key="7">
    <source>
        <dbReference type="Pfam" id="PF02544"/>
    </source>
</evidence>
<dbReference type="eggNOG" id="KOG1638">
    <property type="taxonomic scope" value="Eukaryota"/>
</dbReference>
<organism evidence="8">
    <name type="scientific">Eucalyptus grandis</name>
    <name type="common">Flooded gum</name>
    <dbReference type="NCBI Taxonomy" id="71139"/>
    <lineage>
        <taxon>Eukaryota</taxon>
        <taxon>Viridiplantae</taxon>
        <taxon>Streptophyta</taxon>
        <taxon>Embryophyta</taxon>
        <taxon>Tracheophyta</taxon>
        <taxon>Spermatophyta</taxon>
        <taxon>Magnoliopsida</taxon>
        <taxon>eudicotyledons</taxon>
        <taxon>Gunneridae</taxon>
        <taxon>Pentapetalae</taxon>
        <taxon>rosids</taxon>
        <taxon>malvids</taxon>
        <taxon>Myrtales</taxon>
        <taxon>Myrtaceae</taxon>
        <taxon>Myrtoideae</taxon>
        <taxon>Eucalypteae</taxon>
        <taxon>Eucalyptus</taxon>
    </lineage>
</organism>
<feature type="transmembrane region" description="Helical" evidence="6">
    <location>
        <begin position="56"/>
        <end position="79"/>
    </location>
</feature>
<reference evidence="8" key="1">
    <citation type="submission" date="2013-07" db="EMBL/GenBank/DDBJ databases">
        <title>The genome of Eucalyptus grandis.</title>
        <authorList>
            <person name="Schmutz J."/>
            <person name="Hayes R."/>
            <person name="Myburg A."/>
            <person name="Tuskan G."/>
            <person name="Grattapaglia D."/>
            <person name="Rokhsar D.S."/>
        </authorList>
    </citation>
    <scope>NUCLEOTIDE SEQUENCE</scope>
    <source>
        <tissue evidence="8">Leaf extractions</tissue>
    </source>
</reference>
<evidence type="ECO:0000256" key="6">
    <source>
        <dbReference type="SAM" id="Phobius"/>
    </source>
</evidence>
<evidence type="ECO:0000256" key="1">
    <source>
        <dbReference type="ARBA" id="ARBA00004141"/>
    </source>
</evidence>
<dbReference type="InParanoid" id="A0A059BG09"/>
<dbReference type="PANTHER" id="PTHR10556:SF35">
    <property type="entry name" value="3-OXO-5-ALPHA-STEROID 4-DEHYDROGENASE FAMILY PROTEIN"/>
    <property type="match status" value="1"/>
</dbReference>
<feature type="transmembrane region" description="Helical" evidence="6">
    <location>
        <begin position="115"/>
        <end position="136"/>
    </location>
</feature>
<dbReference type="GO" id="GO:0006629">
    <property type="term" value="P:lipid metabolic process"/>
    <property type="evidence" value="ECO:0007669"/>
    <property type="project" value="InterPro"/>
</dbReference>
<evidence type="ECO:0000256" key="5">
    <source>
        <dbReference type="ARBA" id="ARBA00023136"/>
    </source>
</evidence>
<sequence length="260" mass="29148">MAISTVLNFVYPPPPSVFTTAASVMIVASLAIVGLSEARGVHLQYSKFALAPNRKVPSRTGMLLFYSPAFLAGLASFLIFPDGDLRFLVLRSAISLHFFKRILEVLFIHKFSGRMGMNSMVVISLIYFLSTVSLIYSQHLSQGLPEPPVDLLYPGIALYLIGITGNLYHHILLSKLRKEGEGEYKIPKGGLFGWVICPHYLFEVIDFVGISFISQSVFSCSWTLATFFYLLGRSYSSRRWYTSKFEDFPGDVKALIPFIF</sequence>
<dbReference type="OMA" id="HHILFQN"/>
<dbReference type="Gene3D" id="1.20.120.1630">
    <property type="match status" value="1"/>
</dbReference>